<dbReference type="PRINTS" id="PR01006">
    <property type="entry name" value="FLGHOOKFLIE"/>
</dbReference>
<dbReference type="Proteomes" id="UP000182569">
    <property type="component" value="Chromosome"/>
</dbReference>
<evidence type="ECO:0000256" key="1">
    <source>
        <dbReference type="ARBA" id="ARBA00004117"/>
    </source>
</evidence>
<dbReference type="NCBIfam" id="TIGR00205">
    <property type="entry name" value="fliE"/>
    <property type="match status" value="1"/>
</dbReference>
<dbReference type="Pfam" id="PF02049">
    <property type="entry name" value="FliE"/>
    <property type="match status" value="1"/>
</dbReference>
<evidence type="ECO:0000256" key="3">
    <source>
        <dbReference type="ARBA" id="ARBA00023143"/>
    </source>
</evidence>
<keyword evidence="7" id="KW-1185">Reference proteome</keyword>
<name>A0A1J0GJQ6_9CLOT</name>
<organism evidence="6 7">
    <name type="scientific">Clostridium estertheticum subsp. estertheticum</name>
    <dbReference type="NCBI Taxonomy" id="1552"/>
    <lineage>
        <taxon>Bacteria</taxon>
        <taxon>Bacillati</taxon>
        <taxon>Bacillota</taxon>
        <taxon>Clostridia</taxon>
        <taxon>Eubacteriales</taxon>
        <taxon>Clostridiaceae</taxon>
        <taxon>Clostridium</taxon>
    </lineage>
</organism>
<dbReference type="InterPro" id="IPR001624">
    <property type="entry name" value="FliE"/>
</dbReference>
<dbReference type="STRING" id="1552.A7L45_14245"/>
<keyword evidence="3 4" id="KW-0975">Bacterial flagellum</keyword>
<dbReference type="GO" id="GO:0005198">
    <property type="term" value="F:structural molecule activity"/>
    <property type="evidence" value="ECO:0007669"/>
    <property type="project" value="UniProtKB-UniRule"/>
</dbReference>
<dbReference type="AlphaFoldDB" id="A0A1J0GJQ6"/>
<dbReference type="KEGG" id="ceu:A7L45_14245"/>
<comment type="subcellular location">
    <subcellularLocation>
        <location evidence="1 4">Bacterial flagellum basal body</location>
    </subcellularLocation>
</comment>
<keyword evidence="6" id="KW-0969">Cilium</keyword>
<evidence type="ECO:0000256" key="5">
    <source>
        <dbReference type="NCBIfam" id="TIGR00205"/>
    </source>
</evidence>
<dbReference type="PANTHER" id="PTHR34653:SF1">
    <property type="entry name" value="FLAGELLAR HOOK-BASAL BODY COMPLEX PROTEIN FLIE"/>
    <property type="match status" value="1"/>
</dbReference>
<dbReference type="GO" id="GO:0003774">
    <property type="term" value="F:cytoskeletal motor activity"/>
    <property type="evidence" value="ECO:0007669"/>
    <property type="project" value="InterPro"/>
</dbReference>
<reference evidence="7" key="1">
    <citation type="journal article" date="2016" name="Front. Microbiol.">
        <title>Complete Genome Sequence of Clostridium estertheticum DSM 8809, a Microbe Identified in Spoiled Vacuum Packed Beef.</title>
        <authorList>
            <person name="Yu Z."/>
            <person name="Gunn L."/>
            <person name="Brennan E."/>
            <person name="Reid R."/>
            <person name="Wall P.G."/>
            <person name="Gaora O.P."/>
            <person name="Hurley D."/>
            <person name="Bolton D."/>
            <person name="Fanning S."/>
        </authorList>
    </citation>
    <scope>NUCLEOTIDE SEQUENCE [LARGE SCALE GENOMIC DNA]</scope>
    <source>
        <strain evidence="7">DSM 8809</strain>
    </source>
</reference>
<evidence type="ECO:0000256" key="2">
    <source>
        <dbReference type="ARBA" id="ARBA00009272"/>
    </source>
</evidence>
<accession>A0A1J0GJQ6</accession>
<gene>
    <name evidence="4" type="primary">fliE</name>
    <name evidence="6" type="ORF">A7L45_14245</name>
</gene>
<keyword evidence="6" id="KW-0282">Flagellum</keyword>
<dbReference type="RefSeq" id="WP_071613446.1">
    <property type="nucleotide sequence ID" value="NZ_CP015756.1"/>
</dbReference>
<evidence type="ECO:0000313" key="7">
    <source>
        <dbReference type="Proteomes" id="UP000182569"/>
    </source>
</evidence>
<dbReference type="HAMAP" id="MF_00724">
    <property type="entry name" value="FliE"/>
    <property type="match status" value="1"/>
</dbReference>
<dbReference type="EMBL" id="CP015756">
    <property type="protein sequence ID" value="APC41152.1"/>
    <property type="molecule type" value="Genomic_DNA"/>
</dbReference>
<evidence type="ECO:0000313" key="6">
    <source>
        <dbReference type="EMBL" id="APC41152.1"/>
    </source>
</evidence>
<sequence length="101" mass="11166">MNINASANVSNTAVLNDVKTNAVNTENSGTSFLDTLKEKLDGVNDKQIESDDLTQKFIKGDEKDVQKVMLSTAEAKLSLETAVQIRNKLVDAYDVFNRMQI</sequence>
<protein>
    <recommendedName>
        <fullName evidence="4 5">Flagellar hook-basal body complex protein FliE</fullName>
    </recommendedName>
</protein>
<comment type="similarity">
    <text evidence="2 4">Belongs to the FliE family.</text>
</comment>
<evidence type="ECO:0000256" key="4">
    <source>
        <dbReference type="HAMAP-Rule" id="MF_00724"/>
    </source>
</evidence>
<dbReference type="GO" id="GO:0071973">
    <property type="term" value="P:bacterial-type flagellum-dependent cell motility"/>
    <property type="evidence" value="ECO:0007669"/>
    <property type="project" value="InterPro"/>
</dbReference>
<keyword evidence="6" id="KW-0966">Cell projection</keyword>
<proteinExistence type="inferred from homology"/>
<dbReference type="PANTHER" id="PTHR34653">
    <property type="match status" value="1"/>
</dbReference>
<dbReference type="OrthoDB" id="9812413at2"/>
<dbReference type="GO" id="GO:0009425">
    <property type="term" value="C:bacterial-type flagellum basal body"/>
    <property type="evidence" value="ECO:0007669"/>
    <property type="project" value="UniProtKB-SubCell"/>
</dbReference>